<protein>
    <recommendedName>
        <fullName evidence="2">UPF0301 protein SAMN05421823_10688</fullName>
    </recommendedName>
</protein>
<organism evidence="3 4">
    <name type="scientific">Catalinimonas alkaloidigena</name>
    <dbReference type="NCBI Taxonomy" id="1075417"/>
    <lineage>
        <taxon>Bacteria</taxon>
        <taxon>Pseudomonadati</taxon>
        <taxon>Bacteroidota</taxon>
        <taxon>Cytophagia</taxon>
        <taxon>Cytophagales</taxon>
        <taxon>Catalimonadaceae</taxon>
        <taxon>Catalinimonas</taxon>
    </lineage>
</organism>
<comment type="similarity">
    <text evidence="1 2">Belongs to the UPF0301 (AlgH) family.</text>
</comment>
<evidence type="ECO:0000313" key="4">
    <source>
        <dbReference type="Proteomes" id="UP000198510"/>
    </source>
</evidence>
<gene>
    <name evidence="3" type="ORF">SAMN05421823_10688</name>
</gene>
<dbReference type="STRING" id="1075417.SAMN05421823_10688"/>
<keyword evidence="4" id="KW-1185">Reference proteome</keyword>
<dbReference type="Proteomes" id="UP000198510">
    <property type="component" value="Unassembled WGS sequence"/>
</dbReference>
<name>A0A1G9K920_9BACT</name>
<dbReference type="Pfam" id="PF02622">
    <property type="entry name" value="DUF179"/>
    <property type="match status" value="1"/>
</dbReference>
<evidence type="ECO:0000256" key="2">
    <source>
        <dbReference type="HAMAP-Rule" id="MF_00758"/>
    </source>
</evidence>
<dbReference type="RefSeq" id="WP_089683746.1">
    <property type="nucleotide sequence ID" value="NZ_FNFO01000006.1"/>
</dbReference>
<dbReference type="InterPro" id="IPR003774">
    <property type="entry name" value="AlgH-like"/>
</dbReference>
<accession>A0A1G9K920</accession>
<evidence type="ECO:0000256" key="1">
    <source>
        <dbReference type="ARBA" id="ARBA00009600"/>
    </source>
</evidence>
<dbReference type="EMBL" id="FNFO01000006">
    <property type="protein sequence ID" value="SDL46139.1"/>
    <property type="molecule type" value="Genomic_DNA"/>
</dbReference>
<sequence>MENDKSESLQGHFLISEPFLPDPNFERSVVLICEHSSMGAFGLILNRPTEVNLYDALEEDAPLLGTNEHPLFVGGPVEPNTLHFLHAYGNEIEGSIEVVPGLFWGGDFEQIKELLVLQRLDSHNIRFFVGYSGWGSGQLERELAEESWITTPAQASDAFLDPPEKLWQQILRNMGGKFRALSNYPRDPRLN</sequence>
<dbReference type="PANTHER" id="PTHR30327:SF1">
    <property type="entry name" value="UPF0301 PROTEIN YQGE"/>
    <property type="match status" value="1"/>
</dbReference>
<dbReference type="Gene3D" id="3.40.1740.10">
    <property type="entry name" value="VC0467-like"/>
    <property type="match status" value="1"/>
</dbReference>
<evidence type="ECO:0000313" key="3">
    <source>
        <dbReference type="EMBL" id="SDL46139.1"/>
    </source>
</evidence>
<dbReference type="PANTHER" id="PTHR30327">
    <property type="entry name" value="UNCHARACTERIZED PROTEIN YQGE"/>
    <property type="match status" value="1"/>
</dbReference>
<dbReference type="OrthoDB" id="9807486at2"/>
<dbReference type="SUPFAM" id="SSF143456">
    <property type="entry name" value="VC0467-like"/>
    <property type="match status" value="1"/>
</dbReference>
<proteinExistence type="inferred from homology"/>
<dbReference type="HAMAP" id="MF_00758">
    <property type="entry name" value="UPF0301"/>
    <property type="match status" value="1"/>
</dbReference>
<reference evidence="3 4" key="1">
    <citation type="submission" date="2016-10" db="EMBL/GenBank/DDBJ databases">
        <authorList>
            <person name="de Groot N.N."/>
        </authorList>
    </citation>
    <scope>NUCLEOTIDE SEQUENCE [LARGE SCALE GENOMIC DNA]</scope>
    <source>
        <strain evidence="3 4">DSM 25186</strain>
    </source>
</reference>
<dbReference type="AlphaFoldDB" id="A0A1G9K920"/>
<dbReference type="GO" id="GO:0005829">
    <property type="term" value="C:cytosol"/>
    <property type="evidence" value="ECO:0007669"/>
    <property type="project" value="TreeGrafter"/>
</dbReference>